<sequence>MKIVGGAETYMFNLARALTENGIEVEFWGMEDKNNKAIDTYNCFARGIDFNTTKDFKSKLKESVNVIYSKQNRRRLAIILDEFKPDIVHIHNYNFQLTPSILSEIKKRGIKVVHTIHDSQLVCPNHRLYIPHKNEVCTKCLNKKYYNAPLNKCFDGSFSKSVIGSFESYLNHNLLNIYNKNIDAFISPSKFFKNLIQPVIKKNIIVLPNCVENKNLNYKSRKEDYILFFGRLSIEKGLHKLFEIFKHIDLKLKVIGKGDISSPGYENIEFLGPKYGDELFEYISNAKFTIHPSFWYENCPMTLVESYMVGTPVITSNHSGLKEMVTEDTGYLLDFYDANAINSLKKILSKPYHFESKKIISHYQDNYGEKVHLNKLLNIYKDILN</sequence>
<proteinExistence type="predicted"/>
<evidence type="ECO:0000313" key="4">
    <source>
        <dbReference type="Proteomes" id="UP001165381"/>
    </source>
</evidence>
<dbReference type="Pfam" id="PF00534">
    <property type="entry name" value="Glycos_transf_1"/>
    <property type="match status" value="1"/>
</dbReference>
<keyword evidence="4" id="KW-1185">Reference proteome</keyword>
<keyword evidence="3" id="KW-0328">Glycosyltransferase</keyword>
<dbReference type="GO" id="GO:0016757">
    <property type="term" value="F:glycosyltransferase activity"/>
    <property type="evidence" value="ECO:0007669"/>
    <property type="project" value="UniProtKB-KW"/>
</dbReference>
<dbReference type="Gene3D" id="3.40.50.2000">
    <property type="entry name" value="Glycogen Phosphorylase B"/>
    <property type="match status" value="2"/>
</dbReference>
<dbReference type="EC" id="2.4.-.-" evidence="3"/>
<reference evidence="3" key="1">
    <citation type="submission" date="2022-05" db="EMBL/GenBank/DDBJ databases">
        <authorList>
            <person name="Park J.-S."/>
        </authorList>
    </citation>
    <scope>NUCLEOTIDE SEQUENCE</scope>
    <source>
        <strain evidence="3">2012CJ34-3</strain>
    </source>
</reference>
<name>A0ABT0Q8Z0_9FLAO</name>
<feature type="domain" description="Glycosyltransferase subfamily 4-like N-terminal" evidence="2">
    <location>
        <begin position="4"/>
        <end position="212"/>
    </location>
</feature>
<keyword evidence="3" id="KW-0808">Transferase</keyword>
<gene>
    <name evidence="3" type="ORF">M3P09_00295</name>
</gene>
<accession>A0ABT0Q8Z0</accession>
<organism evidence="3 4">
    <name type="scientific">Jejuia spongiicola</name>
    <dbReference type="NCBI Taxonomy" id="2942207"/>
    <lineage>
        <taxon>Bacteria</taxon>
        <taxon>Pseudomonadati</taxon>
        <taxon>Bacteroidota</taxon>
        <taxon>Flavobacteriia</taxon>
        <taxon>Flavobacteriales</taxon>
        <taxon>Flavobacteriaceae</taxon>
        <taxon>Jejuia</taxon>
    </lineage>
</organism>
<evidence type="ECO:0000259" key="1">
    <source>
        <dbReference type="Pfam" id="PF00534"/>
    </source>
</evidence>
<dbReference type="SUPFAM" id="SSF53756">
    <property type="entry name" value="UDP-Glycosyltransferase/glycogen phosphorylase"/>
    <property type="match status" value="1"/>
</dbReference>
<evidence type="ECO:0000259" key="2">
    <source>
        <dbReference type="Pfam" id="PF13439"/>
    </source>
</evidence>
<dbReference type="InterPro" id="IPR001296">
    <property type="entry name" value="Glyco_trans_1"/>
</dbReference>
<dbReference type="InterPro" id="IPR028098">
    <property type="entry name" value="Glyco_trans_4-like_N"/>
</dbReference>
<protein>
    <submittedName>
        <fullName evidence="3">Glycosyltransferase</fullName>
        <ecNumber evidence="3">2.4.-.-</ecNumber>
    </submittedName>
</protein>
<dbReference type="Proteomes" id="UP001165381">
    <property type="component" value="Unassembled WGS sequence"/>
</dbReference>
<dbReference type="EMBL" id="JAMFLZ010000001">
    <property type="protein sequence ID" value="MCL6293420.1"/>
    <property type="molecule type" value="Genomic_DNA"/>
</dbReference>
<dbReference type="RefSeq" id="WP_249971596.1">
    <property type="nucleotide sequence ID" value="NZ_JAMFLZ010000001.1"/>
</dbReference>
<dbReference type="PANTHER" id="PTHR12526">
    <property type="entry name" value="GLYCOSYLTRANSFERASE"/>
    <property type="match status" value="1"/>
</dbReference>
<evidence type="ECO:0000313" key="3">
    <source>
        <dbReference type="EMBL" id="MCL6293420.1"/>
    </source>
</evidence>
<feature type="domain" description="Glycosyl transferase family 1" evidence="1">
    <location>
        <begin position="219"/>
        <end position="351"/>
    </location>
</feature>
<dbReference type="Pfam" id="PF13439">
    <property type="entry name" value="Glyco_transf_4"/>
    <property type="match status" value="1"/>
</dbReference>
<comment type="caution">
    <text evidence="3">The sequence shown here is derived from an EMBL/GenBank/DDBJ whole genome shotgun (WGS) entry which is preliminary data.</text>
</comment>